<name>A0A7X5TP31_9GAMM</name>
<dbReference type="RefSeq" id="WP_166697804.1">
    <property type="nucleotide sequence ID" value="NZ_JAAQTL010000001.1"/>
</dbReference>
<evidence type="ECO:0008006" key="3">
    <source>
        <dbReference type="Google" id="ProtNLM"/>
    </source>
</evidence>
<evidence type="ECO:0000313" key="2">
    <source>
        <dbReference type="Proteomes" id="UP000518878"/>
    </source>
</evidence>
<accession>A0A7X5TP31</accession>
<keyword evidence="2" id="KW-1185">Reference proteome</keyword>
<proteinExistence type="predicted"/>
<organism evidence="1 2">
    <name type="scientific">Luteibacter yeojuensis</name>
    <dbReference type="NCBI Taxonomy" id="345309"/>
    <lineage>
        <taxon>Bacteria</taxon>
        <taxon>Pseudomonadati</taxon>
        <taxon>Pseudomonadota</taxon>
        <taxon>Gammaproteobacteria</taxon>
        <taxon>Lysobacterales</taxon>
        <taxon>Rhodanobacteraceae</taxon>
        <taxon>Luteibacter</taxon>
    </lineage>
</organism>
<reference evidence="1 2" key="1">
    <citation type="journal article" date="2006" name="Int. J. Syst. Evol. Microbiol.">
        <title>Dyella yeojuensis sp. nov., isolated from greenhouse soil in Korea.</title>
        <authorList>
            <person name="Kim B.Y."/>
            <person name="Weon H.Y."/>
            <person name="Lee K.H."/>
            <person name="Seok S.J."/>
            <person name="Kwon S.W."/>
            <person name="Go S.J."/>
            <person name="Stackebrandt E."/>
        </authorList>
    </citation>
    <scope>NUCLEOTIDE SEQUENCE [LARGE SCALE GENOMIC DNA]</scope>
    <source>
        <strain evidence="1 2">DSM 17673</strain>
    </source>
</reference>
<comment type="caution">
    <text evidence="1">The sequence shown here is derived from an EMBL/GenBank/DDBJ whole genome shotgun (WGS) entry which is preliminary data.</text>
</comment>
<protein>
    <recommendedName>
        <fullName evidence="3">DUF1579 domain-containing protein</fullName>
    </recommendedName>
</protein>
<dbReference type="AlphaFoldDB" id="A0A7X5TP31"/>
<gene>
    <name evidence="1" type="ORF">HBF32_01150</name>
</gene>
<dbReference type="Proteomes" id="UP000518878">
    <property type="component" value="Unassembled WGS sequence"/>
</dbReference>
<evidence type="ECO:0000313" key="1">
    <source>
        <dbReference type="EMBL" id="NID14072.1"/>
    </source>
</evidence>
<sequence>MNTLLATVAMAAIGVVAVAPVAARDGQQDFDWERGRWTTKVRVLRNPLSGEAPRWATYEGSSVVVPLLDGKANFAELSVAGSAGKIEGGALRLYNPVSRQWSLNFANLRNGMLTAPVFGGFDGHGKGTFVGSDLLDGKAILVRFVITQASASSARFEQAYSADGGATWETNWIATDTAETP</sequence>
<dbReference type="EMBL" id="JAAQTL010000001">
    <property type="protein sequence ID" value="NID14072.1"/>
    <property type="molecule type" value="Genomic_DNA"/>
</dbReference>